<organism evidence="3 4">
    <name type="scientific">Flavisolibacter tropicus</name>
    <dbReference type="NCBI Taxonomy" id="1492898"/>
    <lineage>
        <taxon>Bacteria</taxon>
        <taxon>Pseudomonadati</taxon>
        <taxon>Bacteroidota</taxon>
        <taxon>Chitinophagia</taxon>
        <taxon>Chitinophagales</taxon>
        <taxon>Chitinophagaceae</taxon>
        <taxon>Flavisolibacter</taxon>
    </lineage>
</organism>
<dbReference type="InterPro" id="IPR004360">
    <property type="entry name" value="Glyas_Fos-R_dOase_dom"/>
</dbReference>
<dbReference type="InterPro" id="IPR029068">
    <property type="entry name" value="Glyas_Bleomycin-R_OHBP_Dase"/>
</dbReference>
<keyword evidence="1" id="KW-0479">Metal-binding</keyword>
<dbReference type="PANTHER" id="PTHR36437">
    <property type="entry name" value="GLYOXALASE/BLEOMYCIN RESISTANCE PROTEIN/DIOXYGENASE"/>
    <property type="match status" value="1"/>
</dbReference>
<dbReference type="InterPro" id="IPR037523">
    <property type="entry name" value="VOC_core"/>
</dbReference>
<dbReference type="Gene3D" id="3.10.180.10">
    <property type="entry name" value="2,3-Dihydroxybiphenyl 1,2-Dioxygenase, domain 1"/>
    <property type="match status" value="1"/>
</dbReference>
<evidence type="ECO:0000313" key="4">
    <source>
        <dbReference type="Proteomes" id="UP000077177"/>
    </source>
</evidence>
<dbReference type="SUPFAM" id="SSF54593">
    <property type="entry name" value="Glyoxalase/Bleomycin resistance protein/Dihydroxybiphenyl dioxygenase"/>
    <property type="match status" value="1"/>
</dbReference>
<feature type="domain" description="VOC" evidence="2">
    <location>
        <begin position="4"/>
        <end position="135"/>
    </location>
</feature>
<gene>
    <name evidence="3" type="ORF">SY85_07595</name>
</gene>
<evidence type="ECO:0000313" key="3">
    <source>
        <dbReference type="EMBL" id="ANE50379.1"/>
    </source>
</evidence>
<dbReference type="Pfam" id="PF00903">
    <property type="entry name" value="Glyoxalase"/>
    <property type="match status" value="1"/>
</dbReference>
<reference evidence="4" key="1">
    <citation type="submission" date="2015-01" db="EMBL/GenBank/DDBJ databases">
        <title>Flavisolibacter sp./LCS9/ whole genome sequencing.</title>
        <authorList>
            <person name="Kim M.K."/>
            <person name="Srinivasan S."/>
            <person name="Lee J.-J."/>
        </authorList>
    </citation>
    <scope>NUCLEOTIDE SEQUENCE [LARGE SCALE GENOMIC DNA]</scope>
    <source>
        <strain evidence="4">LCS9</strain>
    </source>
</reference>
<dbReference type="PANTHER" id="PTHR36437:SF2">
    <property type="entry name" value="GLYOXALASE_BLEOMYCIN RESISTANCE PROTEIN_DIOXYGENASE"/>
    <property type="match status" value="1"/>
</dbReference>
<dbReference type="GO" id="GO:0004462">
    <property type="term" value="F:lactoylglutathione lyase activity"/>
    <property type="evidence" value="ECO:0007669"/>
    <property type="project" value="InterPro"/>
</dbReference>
<dbReference type="STRING" id="1492898.SY85_07595"/>
<dbReference type="GO" id="GO:0046872">
    <property type="term" value="F:metal ion binding"/>
    <property type="evidence" value="ECO:0007669"/>
    <property type="project" value="UniProtKB-KW"/>
</dbReference>
<reference evidence="3 4" key="2">
    <citation type="journal article" date="2016" name="Int. J. Syst. Evol. Microbiol.">
        <title>Flavisolibacter tropicus sp. nov., isolated from tropical soil.</title>
        <authorList>
            <person name="Lee J.J."/>
            <person name="Kang M.S."/>
            <person name="Kim G.S."/>
            <person name="Lee C.S."/>
            <person name="Lim S."/>
            <person name="Lee J."/>
            <person name="Roh S.H."/>
            <person name="Kang H."/>
            <person name="Ha J.M."/>
            <person name="Bae S."/>
            <person name="Jung H.Y."/>
            <person name="Kim M.K."/>
        </authorList>
    </citation>
    <scope>NUCLEOTIDE SEQUENCE [LARGE SCALE GENOMIC DNA]</scope>
    <source>
        <strain evidence="3 4">LCS9</strain>
    </source>
</reference>
<dbReference type="OrthoDB" id="9794917at2"/>
<accession>A0A172TTG3</accession>
<dbReference type="PROSITE" id="PS00934">
    <property type="entry name" value="GLYOXALASE_I_1"/>
    <property type="match status" value="1"/>
</dbReference>
<dbReference type="RefSeq" id="WP_066403123.1">
    <property type="nucleotide sequence ID" value="NZ_CP011390.1"/>
</dbReference>
<dbReference type="KEGG" id="fla:SY85_07595"/>
<evidence type="ECO:0000256" key="1">
    <source>
        <dbReference type="ARBA" id="ARBA00022723"/>
    </source>
</evidence>
<sequence length="138" mass="15527">MITKMNHVSIFVLDQDSAYDFYVNKLGFKVHTDASMGPGMRWLTVCPPEQPELEISLMAIQEGMMFKGEAAAQMRELVKNGTFGFGVFQCNDLNATYEELKAKGVVFKKPPTKEFYGYEALFADDSGNWFSLGEKKEG</sequence>
<keyword evidence="4" id="KW-1185">Reference proteome</keyword>
<protein>
    <submittedName>
        <fullName evidence="3">Glyoxalase</fullName>
    </submittedName>
</protein>
<dbReference type="EMBL" id="CP011390">
    <property type="protein sequence ID" value="ANE50379.1"/>
    <property type="molecule type" value="Genomic_DNA"/>
</dbReference>
<dbReference type="Proteomes" id="UP000077177">
    <property type="component" value="Chromosome"/>
</dbReference>
<dbReference type="AlphaFoldDB" id="A0A172TTG3"/>
<proteinExistence type="predicted"/>
<dbReference type="PROSITE" id="PS51819">
    <property type="entry name" value="VOC"/>
    <property type="match status" value="1"/>
</dbReference>
<evidence type="ECO:0000259" key="2">
    <source>
        <dbReference type="PROSITE" id="PS51819"/>
    </source>
</evidence>
<name>A0A172TTG3_9BACT</name>
<dbReference type="InterPro" id="IPR018146">
    <property type="entry name" value="Glyoxalase_1_CS"/>
</dbReference>